<dbReference type="AlphaFoldDB" id="A0A397ST63"/>
<evidence type="ECO:0000313" key="1">
    <source>
        <dbReference type="EMBL" id="RIA89350.1"/>
    </source>
</evidence>
<reference evidence="1 2" key="1">
    <citation type="submission" date="2018-06" db="EMBL/GenBank/DDBJ databases">
        <title>Comparative genomics reveals the genomic features of Rhizophagus irregularis, R. cerebriforme, R. diaphanum and Gigaspora rosea, and their symbiotic lifestyle signature.</title>
        <authorList>
            <person name="Morin E."/>
            <person name="San Clemente H."/>
            <person name="Chen E.C.H."/>
            <person name="De La Providencia I."/>
            <person name="Hainaut M."/>
            <person name="Kuo A."/>
            <person name="Kohler A."/>
            <person name="Murat C."/>
            <person name="Tang N."/>
            <person name="Roy S."/>
            <person name="Loubradou J."/>
            <person name="Henrissat B."/>
            <person name="Grigoriev I.V."/>
            <person name="Corradi N."/>
            <person name="Roux C."/>
            <person name="Martin F.M."/>
        </authorList>
    </citation>
    <scope>NUCLEOTIDE SEQUENCE [LARGE SCALE GENOMIC DNA]</scope>
    <source>
        <strain evidence="1 2">DAOM 227022</strain>
    </source>
</reference>
<dbReference type="EMBL" id="QKYT01000223">
    <property type="protein sequence ID" value="RIA89350.1"/>
    <property type="molecule type" value="Genomic_DNA"/>
</dbReference>
<keyword evidence="2" id="KW-1185">Reference proteome</keyword>
<sequence>MAFKQQLEGKEKSIDQRLQIYLKKGWTDTYTATSYAYSESFDKLNINAIREYLEDPVEYMTNLFNADYTIYSETLVESILREIDEYFMNTKENLLNAISEWSALFEPDRKYDELPLSTLFLYLIGRSISYEYSSLRIFLQRKYNINMKETVPEHDLSEIFKDINSLLGSIIIEKPVDFCKLFCRSLIEGLTDMQATWINTEKNITRVRMQAQLATKYILKSHWNQLGCSARCPLCSSKCELPEDDHTQHQATKHFLPAFVGFRNRNTGHPSLIICTEDDAYDKHKWAHSNDSNYLPLNEFLRKHHPSWLPFPRSEPSDEHITKMRAVWWKLKDELCKKFDMIDNTDPSWGARYGSLIP</sequence>
<comment type="caution">
    <text evidence="1">The sequence shown here is derived from an EMBL/GenBank/DDBJ whole genome shotgun (WGS) entry which is preliminary data.</text>
</comment>
<gene>
    <name evidence="1" type="ORF">C1645_772646</name>
</gene>
<name>A0A397ST63_9GLOM</name>
<dbReference type="STRING" id="658196.A0A397ST63"/>
<organism evidence="1 2">
    <name type="scientific">Glomus cerebriforme</name>
    <dbReference type="NCBI Taxonomy" id="658196"/>
    <lineage>
        <taxon>Eukaryota</taxon>
        <taxon>Fungi</taxon>
        <taxon>Fungi incertae sedis</taxon>
        <taxon>Mucoromycota</taxon>
        <taxon>Glomeromycotina</taxon>
        <taxon>Glomeromycetes</taxon>
        <taxon>Glomerales</taxon>
        <taxon>Glomeraceae</taxon>
        <taxon>Glomus</taxon>
    </lineage>
</organism>
<dbReference type="OrthoDB" id="1597724at2759"/>
<protein>
    <submittedName>
        <fullName evidence="1">Uncharacterized protein</fullName>
    </submittedName>
</protein>
<accession>A0A397ST63</accession>
<proteinExistence type="predicted"/>
<dbReference type="Proteomes" id="UP000265703">
    <property type="component" value="Unassembled WGS sequence"/>
</dbReference>
<evidence type="ECO:0000313" key="2">
    <source>
        <dbReference type="Proteomes" id="UP000265703"/>
    </source>
</evidence>